<dbReference type="OrthoDB" id="9802281at2"/>
<evidence type="ECO:0000256" key="4">
    <source>
        <dbReference type="ARBA" id="ARBA00023141"/>
    </source>
</evidence>
<dbReference type="EC" id="4.2.1.51" evidence="2"/>
<dbReference type="Pfam" id="PF00800">
    <property type="entry name" value="PDT"/>
    <property type="match status" value="1"/>
</dbReference>
<keyword evidence="10" id="KW-1185">Reference proteome</keyword>
<comment type="catalytic activity">
    <reaction evidence="7">
        <text>prephenate + H(+) = 3-phenylpyruvate + CO2 + H2O</text>
        <dbReference type="Rhea" id="RHEA:21648"/>
        <dbReference type="ChEBI" id="CHEBI:15377"/>
        <dbReference type="ChEBI" id="CHEBI:15378"/>
        <dbReference type="ChEBI" id="CHEBI:16526"/>
        <dbReference type="ChEBI" id="CHEBI:18005"/>
        <dbReference type="ChEBI" id="CHEBI:29934"/>
        <dbReference type="EC" id="4.2.1.51"/>
    </reaction>
</comment>
<dbReference type="PANTHER" id="PTHR21022:SF19">
    <property type="entry name" value="PREPHENATE DEHYDRATASE-RELATED"/>
    <property type="match status" value="1"/>
</dbReference>
<dbReference type="Proteomes" id="UP000429229">
    <property type="component" value="Unassembled WGS sequence"/>
</dbReference>
<sequence>MSGHVLFAGEKGAFGEEFCRTYLAKRTPLGVASFAVVVEGVAEGRAECGVVPTRNSRAGPVDGVSELLENTAIRTVDHQWLAVRMHCLAVPSATLDDIAEVRSHPMALRQSFDFLNRHCWNRVEVGDTALAARQVAEEGNPRIAAFASRAAAQAYGLSILAENVHDDAANRTEFAIIVRRDSAAA</sequence>
<dbReference type="PANTHER" id="PTHR21022">
    <property type="entry name" value="PREPHENATE DEHYDRATASE P PROTEIN"/>
    <property type="match status" value="1"/>
</dbReference>
<dbReference type="AlphaFoldDB" id="A0A6I4U9X0"/>
<evidence type="ECO:0000256" key="7">
    <source>
        <dbReference type="ARBA" id="ARBA00047848"/>
    </source>
</evidence>
<dbReference type="Gene3D" id="3.40.190.10">
    <property type="entry name" value="Periplasmic binding protein-like II"/>
    <property type="match status" value="2"/>
</dbReference>
<keyword evidence="4" id="KW-0057">Aromatic amino acid biosynthesis</keyword>
<dbReference type="GO" id="GO:0005737">
    <property type="term" value="C:cytoplasm"/>
    <property type="evidence" value="ECO:0007669"/>
    <property type="project" value="TreeGrafter"/>
</dbReference>
<evidence type="ECO:0000256" key="5">
    <source>
        <dbReference type="ARBA" id="ARBA00023222"/>
    </source>
</evidence>
<keyword evidence="3" id="KW-0028">Amino-acid biosynthesis</keyword>
<reference evidence="9 10" key="1">
    <citation type="submission" date="2019-12" db="EMBL/GenBank/DDBJ databases">
        <title>Genomic-based taxomic classification of the family Erythrobacteraceae.</title>
        <authorList>
            <person name="Xu L."/>
        </authorList>
    </citation>
    <scope>NUCLEOTIDE SEQUENCE [LARGE SCALE GENOMIC DNA]</scope>
    <source>
        <strain evidence="9 10">LMG 29519</strain>
    </source>
</reference>
<dbReference type="PROSITE" id="PS51171">
    <property type="entry name" value="PREPHENATE_DEHYDR_3"/>
    <property type="match status" value="1"/>
</dbReference>
<dbReference type="EMBL" id="WTYR01000001">
    <property type="protein sequence ID" value="MXP11051.1"/>
    <property type="molecule type" value="Genomic_DNA"/>
</dbReference>
<evidence type="ECO:0000313" key="9">
    <source>
        <dbReference type="EMBL" id="MXP11051.1"/>
    </source>
</evidence>
<dbReference type="GO" id="GO:0004664">
    <property type="term" value="F:prephenate dehydratase activity"/>
    <property type="evidence" value="ECO:0007669"/>
    <property type="project" value="UniProtKB-EC"/>
</dbReference>
<keyword evidence="6" id="KW-0456">Lyase</keyword>
<keyword evidence="5" id="KW-0584">Phenylalanine biosynthesis</keyword>
<evidence type="ECO:0000256" key="6">
    <source>
        <dbReference type="ARBA" id="ARBA00023239"/>
    </source>
</evidence>
<dbReference type="UniPathway" id="UPA00121">
    <property type="reaction ID" value="UER00345"/>
</dbReference>
<evidence type="ECO:0000256" key="2">
    <source>
        <dbReference type="ARBA" id="ARBA00013147"/>
    </source>
</evidence>
<dbReference type="InterPro" id="IPR001086">
    <property type="entry name" value="Preph_deHydtase"/>
</dbReference>
<accession>A0A6I4U9X0</accession>
<name>A0A6I4U9X0_9SPHN</name>
<proteinExistence type="predicted"/>
<dbReference type="SUPFAM" id="SSF53850">
    <property type="entry name" value="Periplasmic binding protein-like II"/>
    <property type="match status" value="1"/>
</dbReference>
<evidence type="ECO:0000313" key="10">
    <source>
        <dbReference type="Proteomes" id="UP000429229"/>
    </source>
</evidence>
<dbReference type="GO" id="GO:0009094">
    <property type="term" value="P:L-phenylalanine biosynthetic process"/>
    <property type="evidence" value="ECO:0007669"/>
    <property type="project" value="UniProtKB-UniPathway"/>
</dbReference>
<gene>
    <name evidence="9" type="ORF">GRI68_12760</name>
</gene>
<comment type="caution">
    <text evidence="9">The sequence shown here is derived from an EMBL/GenBank/DDBJ whole genome shotgun (WGS) entry which is preliminary data.</text>
</comment>
<comment type="pathway">
    <text evidence="1">Amino-acid biosynthesis; L-phenylalanine biosynthesis; phenylpyruvate from prephenate: step 1/1.</text>
</comment>
<evidence type="ECO:0000256" key="3">
    <source>
        <dbReference type="ARBA" id="ARBA00022605"/>
    </source>
</evidence>
<evidence type="ECO:0000256" key="1">
    <source>
        <dbReference type="ARBA" id="ARBA00004741"/>
    </source>
</evidence>
<organism evidence="9 10">
    <name type="scientific">Alteriqipengyuania halimionae</name>
    <dbReference type="NCBI Taxonomy" id="1926630"/>
    <lineage>
        <taxon>Bacteria</taxon>
        <taxon>Pseudomonadati</taxon>
        <taxon>Pseudomonadota</taxon>
        <taxon>Alphaproteobacteria</taxon>
        <taxon>Sphingomonadales</taxon>
        <taxon>Erythrobacteraceae</taxon>
        <taxon>Alteriqipengyuania</taxon>
    </lineage>
</organism>
<dbReference type="RefSeq" id="WP_160617620.1">
    <property type="nucleotide sequence ID" value="NZ_WTYR01000001.1"/>
</dbReference>
<evidence type="ECO:0000259" key="8">
    <source>
        <dbReference type="PROSITE" id="PS51171"/>
    </source>
</evidence>
<feature type="domain" description="Prephenate dehydratase" evidence="8">
    <location>
        <begin position="4"/>
        <end position="179"/>
    </location>
</feature>
<protein>
    <recommendedName>
        <fullName evidence="2">prephenate dehydratase</fullName>
        <ecNumber evidence="2">4.2.1.51</ecNumber>
    </recommendedName>
</protein>